<dbReference type="InterPro" id="IPR005804">
    <property type="entry name" value="FA_desaturase_dom"/>
</dbReference>
<dbReference type="InterPro" id="IPR012171">
    <property type="entry name" value="Fatty_acid_desaturase"/>
</dbReference>
<proteinExistence type="predicted"/>
<evidence type="ECO:0000313" key="5">
    <source>
        <dbReference type="Proteomes" id="UP000701801"/>
    </source>
</evidence>
<dbReference type="Proteomes" id="UP000701801">
    <property type="component" value="Unassembled WGS sequence"/>
</dbReference>
<dbReference type="GO" id="GO:0016491">
    <property type="term" value="F:oxidoreductase activity"/>
    <property type="evidence" value="ECO:0007669"/>
    <property type="project" value="InterPro"/>
</dbReference>
<feature type="transmembrane region" description="Helical" evidence="2">
    <location>
        <begin position="321"/>
        <end position="341"/>
    </location>
</feature>
<dbReference type="Pfam" id="PF00487">
    <property type="entry name" value="FA_desaturase"/>
    <property type="match status" value="1"/>
</dbReference>
<accession>A0A9N9Q510</accession>
<feature type="transmembrane region" description="Helical" evidence="2">
    <location>
        <begin position="155"/>
        <end position="171"/>
    </location>
</feature>
<feature type="domain" description="Fatty acid desaturase" evidence="3">
    <location>
        <begin position="120"/>
        <end position="221"/>
    </location>
</feature>
<reference evidence="4" key="1">
    <citation type="submission" date="2021-07" db="EMBL/GenBank/DDBJ databases">
        <authorList>
            <person name="Durling M."/>
        </authorList>
    </citation>
    <scope>NUCLEOTIDE SEQUENCE</scope>
</reference>
<dbReference type="EMBL" id="CAJVRM010000136">
    <property type="protein sequence ID" value="CAG8975404.1"/>
    <property type="molecule type" value="Genomic_DNA"/>
</dbReference>
<evidence type="ECO:0000313" key="4">
    <source>
        <dbReference type="EMBL" id="CAG8975404.1"/>
    </source>
</evidence>
<dbReference type="OrthoDB" id="1461976at2759"/>
<feature type="transmembrane region" description="Helical" evidence="2">
    <location>
        <begin position="293"/>
        <end position="315"/>
    </location>
</feature>
<organism evidence="4 5">
    <name type="scientific">Hymenoscyphus albidus</name>
    <dbReference type="NCBI Taxonomy" id="595503"/>
    <lineage>
        <taxon>Eukaryota</taxon>
        <taxon>Fungi</taxon>
        <taxon>Dikarya</taxon>
        <taxon>Ascomycota</taxon>
        <taxon>Pezizomycotina</taxon>
        <taxon>Leotiomycetes</taxon>
        <taxon>Helotiales</taxon>
        <taxon>Helotiaceae</taxon>
        <taxon>Hymenoscyphus</taxon>
    </lineage>
</organism>
<dbReference type="AlphaFoldDB" id="A0A9N9Q510"/>
<dbReference type="PANTHER" id="PTHR32100">
    <property type="entry name" value="OMEGA-6 FATTY ACID DESATURASE, CHLOROPLASTIC"/>
    <property type="match status" value="1"/>
</dbReference>
<feature type="compositionally biased region" description="Polar residues" evidence="1">
    <location>
        <begin position="43"/>
        <end position="89"/>
    </location>
</feature>
<dbReference type="GO" id="GO:0006629">
    <property type="term" value="P:lipid metabolic process"/>
    <property type="evidence" value="ECO:0007669"/>
    <property type="project" value="InterPro"/>
</dbReference>
<keyword evidence="2" id="KW-1133">Transmembrane helix</keyword>
<keyword evidence="5" id="KW-1185">Reference proteome</keyword>
<protein>
    <recommendedName>
        <fullName evidence="3">Fatty acid desaturase domain-containing protein</fullName>
    </recommendedName>
</protein>
<sequence length="472" mass="53733">MSTTTVVELENLQSKSRYRAAQFSATSTKSQSSSTTALQTSQPKNTAPSSTYTEMSSHPQPTQSSKSTTLSQRNVSNAASTKAPTTFSRTSPNWLSSFTFTNKYLTPENVPSYALRVALWGFYTVVQGILGSGLWVLGHECGHQTFSKYKVLNDSVGWVLHSILLVPYFSWKITHRNHHKGIANMRTDTSWVPFTRLAYTKYFGTTLENVIEYAEDTPIYTLFYLIAHQLITWPVYMTLMAGVGDAWFEKQEKMKGNPNPPRNEDGTIVQNYEFRGSHTNPYSPHFTPRDAKFIFITDIGLAITWAFLLYVGYNYGWANIAVWYGIPYLWVDHWLISLTYLHHVDGTLPPYNPSQWTFVRGAAATIDRDFGFVDRWFFHNIIGTHVLHHHVSIISHYHAARASEAIKPVMGIHYREDQTGKGMWNFLRNFWRNSKACSWVEPSEGARGGGKDILFYSNRIGVGVKPVEMKLE</sequence>
<evidence type="ECO:0000259" key="3">
    <source>
        <dbReference type="Pfam" id="PF00487"/>
    </source>
</evidence>
<feature type="compositionally biased region" description="Low complexity" evidence="1">
    <location>
        <begin position="20"/>
        <end position="42"/>
    </location>
</feature>
<keyword evidence="2" id="KW-0812">Transmembrane</keyword>
<feature type="compositionally biased region" description="Polar residues" evidence="1">
    <location>
        <begin position="1"/>
        <end position="15"/>
    </location>
</feature>
<name>A0A9N9Q510_9HELO</name>
<evidence type="ECO:0000256" key="1">
    <source>
        <dbReference type="SAM" id="MobiDB-lite"/>
    </source>
</evidence>
<dbReference type="CDD" id="cd03507">
    <property type="entry name" value="Delta12-FADS-like"/>
    <property type="match status" value="1"/>
</dbReference>
<feature type="transmembrane region" description="Helical" evidence="2">
    <location>
        <begin position="113"/>
        <end position="135"/>
    </location>
</feature>
<evidence type="ECO:0000256" key="2">
    <source>
        <dbReference type="SAM" id="Phobius"/>
    </source>
</evidence>
<comment type="caution">
    <text evidence="4">The sequence shown here is derived from an EMBL/GenBank/DDBJ whole genome shotgun (WGS) entry which is preliminary data.</text>
</comment>
<keyword evidence="2" id="KW-0472">Membrane</keyword>
<gene>
    <name evidence="4" type="ORF">HYALB_00012332</name>
</gene>
<feature type="region of interest" description="Disordered" evidence="1">
    <location>
        <begin position="1"/>
        <end position="89"/>
    </location>
</feature>